<sequence>MRFMADLNELWTAVTDELTDRVPVRERAYLRLTRLHAIVEDTALLSVPDAFTRDVIESRLRPEIVDALANHLDRRIQIAVTVQSSAQPATPEPEPMVTRGVRLPVTLDARLREAADQAGVPFSQLIREWIELGLTEMNDERQISLATLRRAIAHAAQTT</sequence>
<accession>U5W0D5</accession>
<dbReference type="Gene3D" id="3.30.300.180">
    <property type="match status" value="1"/>
</dbReference>
<dbReference type="KEGG" id="afs:AFR_15840"/>
<proteinExistence type="predicted"/>
<dbReference type="HOGENOM" id="CLU_1657076_0_0_11"/>
<dbReference type="eggNOG" id="COG4710">
    <property type="taxonomic scope" value="Bacteria"/>
</dbReference>
<gene>
    <name evidence="1" type="ORF">AFR_15840</name>
</gene>
<organism evidence="1 2">
    <name type="scientific">Actinoplanes friuliensis DSM 7358</name>
    <dbReference type="NCBI Taxonomy" id="1246995"/>
    <lineage>
        <taxon>Bacteria</taxon>
        <taxon>Bacillati</taxon>
        <taxon>Actinomycetota</taxon>
        <taxon>Actinomycetes</taxon>
        <taxon>Micromonosporales</taxon>
        <taxon>Micromonosporaceae</taxon>
        <taxon>Actinoplanes</taxon>
    </lineage>
</organism>
<dbReference type="InterPro" id="IPR038454">
    <property type="entry name" value="DnaA_N_sf"/>
</dbReference>
<dbReference type="PATRIC" id="fig|1246995.3.peg.3216"/>
<dbReference type="AlphaFoldDB" id="U5W0D5"/>
<evidence type="ECO:0000313" key="1">
    <source>
        <dbReference type="EMBL" id="AGZ41450.1"/>
    </source>
</evidence>
<dbReference type="eggNOG" id="COG0593">
    <property type="taxonomic scope" value="Bacteria"/>
</dbReference>
<dbReference type="STRING" id="1246995.AFR_15840"/>
<name>U5W0D5_9ACTN</name>
<evidence type="ECO:0000313" key="2">
    <source>
        <dbReference type="Proteomes" id="UP000017746"/>
    </source>
</evidence>
<keyword evidence="2" id="KW-1185">Reference proteome</keyword>
<dbReference type="EMBL" id="CP006272">
    <property type="protein sequence ID" value="AGZ41450.1"/>
    <property type="molecule type" value="Genomic_DNA"/>
</dbReference>
<dbReference type="Proteomes" id="UP000017746">
    <property type="component" value="Chromosome"/>
</dbReference>
<reference evidence="1 2" key="1">
    <citation type="journal article" date="2014" name="J. Biotechnol.">
        <title>Complete genome sequence of the actinobacterium Actinoplanes friuliensis HAG 010964, producer of the lipopeptide antibiotic friulimycin.</title>
        <authorList>
            <person name="Ruckert C."/>
            <person name="Szczepanowski R."/>
            <person name="Albersmeier A."/>
            <person name="Goesmann A."/>
            <person name="Fischer N."/>
            <person name="Steinkamper A."/>
            <person name="Puhler A."/>
            <person name="Biener R."/>
            <person name="Schwartz D."/>
            <person name="Kalinowski J."/>
        </authorList>
    </citation>
    <scope>NUCLEOTIDE SEQUENCE [LARGE SCALE GENOMIC DNA]</scope>
    <source>
        <strain evidence="1 2">DSM 7358</strain>
    </source>
</reference>
<protein>
    <submittedName>
        <fullName evidence="1">Chromosomal replication initiator protein dnaa</fullName>
    </submittedName>
</protein>